<dbReference type="Proteomes" id="UP001153555">
    <property type="component" value="Unassembled WGS sequence"/>
</dbReference>
<evidence type="ECO:0000259" key="3">
    <source>
        <dbReference type="PROSITE" id="PS50072"/>
    </source>
</evidence>
<accession>A0A9N7NNN2</accession>
<protein>
    <submittedName>
        <fullName evidence="4">Peptidyl-prolyl cis-trans isomerase CYP18-4</fullName>
    </submittedName>
</protein>
<feature type="domain" description="PPIase cyclophilin-type" evidence="3">
    <location>
        <begin position="1"/>
        <end position="119"/>
    </location>
</feature>
<feature type="region of interest" description="Disordered" evidence="2">
    <location>
        <begin position="36"/>
        <end position="62"/>
    </location>
</feature>
<organism evidence="4 5">
    <name type="scientific">Striga hermonthica</name>
    <name type="common">Purple witchweed</name>
    <name type="synonym">Buchnera hermonthica</name>
    <dbReference type="NCBI Taxonomy" id="68872"/>
    <lineage>
        <taxon>Eukaryota</taxon>
        <taxon>Viridiplantae</taxon>
        <taxon>Streptophyta</taxon>
        <taxon>Embryophyta</taxon>
        <taxon>Tracheophyta</taxon>
        <taxon>Spermatophyta</taxon>
        <taxon>Magnoliopsida</taxon>
        <taxon>eudicotyledons</taxon>
        <taxon>Gunneridae</taxon>
        <taxon>Pentapetalae</taxon>
        <taxon>asterids</taxon>
        <taxon>lamiids</taxon>
        <taxon>Lamiales</taxon>
        <taxon>Orobanchaceae</taxon>
        <taxon>Buchnereae</taxon>
        <taxon>Striga</taxon>
    </lineage>
</organism>
<keyword evidence="4" id="KW-0413">Isomerase</keyword>
<evidence type="ECO:0000256" key="1">
    <source>
        <dbReference type="ARBA" id="ARBA00007365"/>
    </source>
</evidence>
<dbReference type="OrthoDB" id="919854at2759"/>
<dbReference type="AlphaFoldDB" id="A0A9N7NNN2"/>
<evidence type="ECO:0000313" key="4">
    <source>
        <dbReference type="EMBL" id="CAA0832510.1"/>
    </source>
</evidence>
<dbReference type="GO" id="GO:0006457">
    <property type="term" value="P:protein folding"/>
    <property type="evidence" value="ECO:0007669"/>
    <property type="project" value="TreeGrafter"/>
</dbReference>
<name>A0A9N7NNN2_STRHE</name>
<dbReference type="SUPFAM" id="SSF50891">
    <property type="entry name" value="Cyclophilin-like"/>
    <property type="match status" value="1"/>
</dbReference>
<sequence length="119" mass="13690">MELLAKVILKTAENFYALCTSRKCVGKFGKPLKPQKRVDVQRQVRRRDHREEAHQDLTKARPGTNDTQFFMCTTRTKWLDDKHVVFGQVVDEYDVLKAVENVGSGSHRTSRTVVIPNCD</sequence>
<dbReference type="GO" id="GO:0016018">
    <property type="term" value="F:cyclosporin A binding"/>
    <property type="evidence" value="ECO:0007669"/>
    <property type="project" value="TreeGrafter"/>
</dbReference>
<proteinExistence type="inferred from homology"/>
<dbReference type="GO" id="GO:0005737">
    <property type="term" value="C:cytoplasm"/>
    <property type="evidence" value="ECO:0007669"/>
    <property type="project" value="TreeGrafter"/>
</dbReference>
<keyword evidence="5" id="KW-1185">Reference proteome</keyword>
<comment type="caution">
    <text evidence="4">The sequence shown here is derived from an EMBL/GenBank/DDBJ whole genome shotgun (WGS) entry which is preliminary data.</text>
</comment>
<comment type="similarity">
    <text evidence="1">Belongs to the cyclophilin-type PPIase family.</text>
</comment>
<dbReference type="PANTHER" id="PTHR11071">
    <property type="entry name" value="PEPTIDYL-PROLYL CIS-TRANS ISOMERASE"/>
    <property type="match status" value="1"/>
</dbReference>
<dbReference type="PROSITE" id="PS50072">
    <property type="entry name" value="CSA_PPIASE_2"/>
    <property type="match status" value="1"/>
</dbReference>
<dbReference type="PANTHER" id="PTHR11071:SF561">
    <property type="entry name" value="PEPTIDYL-PROLYL CIS-TRANS ISOMERASE D-RELATED"/>
    <property type="match status" value="1"/>
</dbReference>
<gene>
    <name evidence="4" type="ORF">SHERM_27805</name>
</gene>
<evidence type="ECO:0000256" key="2">
    <source>
        <dbReference type="SAM" id="MobiDB-lite"/>
    </source>
</evidence>
<feature type="compositionally biased region" description="Basic and acidic residues" evidence="2">
    <location>
        <begin position="49"/>
        <end position="59"/>
    </location>
</feature>
<dbReference type="GO" id="GO:0003755">
    <property type="term" value="F:peptidyl-prolyl cis-trans isomerase activity"/>
    <property type="evidence" value="ECO:0007669"/>
    <property type="project" value="InterPro"/>
</dbReference>
<reference evidence="4" key="1">
    <citation type="submission" date="2019-12" db="EMBL/GenBank/DDBJ databases">
        <authorList>
            <person name="Scholes J."/>
        </authorList>
    </citation>
    <scope>NUCLEOTIDE SEQUENCE</scope>
</reference>
<dbReference type="InterPro" id="IPR029000">
    <property type="entry name" value="Cyclophilin-like_dom_sf"/>
</dbReference>
<dbReference type="EMBL" id="CACSLK010027833">
    <property type="protein sequence ID" value="CAA0832510.1"/>
    <property type="molecule type" value="Genomic_DNA"/>
</dbReference>
<dbReference type="Pfam" id="PF00160">
    <property type="entry name" value="Pro_isomerase"/>
    <property type="match status" value="1"/>
</dbReference>
<evidence type="ECO:0000313" key="5">
    <source>
        <dbReference type="Proteomes" id="UP001153555"/>
    </source>
</evidence>
<dbReference type="Gene3D" id="2.40.100.10">
    <property type="entry name" value="Cyclophilin-like"/>
    <property type="match status" value="1"/>
</dbReference>
<dbReference type="InterPro" id="IPR002130">
    <property type="entry name" value="Cyclophilin-type_PPIase_dom"/>
</dbReference>